<dbReference type="PANTHER" id="PTHR48024">
    <property type="entry name" value="GEO13361P1-RELATED"/>
    <property type="match status" value="1"/>
</dbReference>
<protein>
    <submittedName>
        <fullName evidence="4">Glycine-rich RNA-binding protein</fullName>
    </submittedName>
</protein>
<dbReference type="EMBL" id="GDJX01010847">
    <property type="protein sequence ID" value="JAT57089.1"/>
    <property type="molecule type" value="Transcribed_RNA"/>
</dbReference>
<dbReference type="AlphaFoldDB" id="A0A1D1YR57"/>
<reference evidence="4" key="1">
    <citation type="submission" date="2015-07" db="EMBL/GenBank/DDBJ databases">
        <title>Transcriptome Assembly of Anthurium amnicola.</title>
        <authorList>
            <person name="Suzuki J."/>
        </authorList>
    </citation>
    <scope>NUCLEOTIDE SEQUENCE</scope>
</reference>
<feature type="domain" description="RRM" evidence="3">
    <location>
        <begin position="38"/>
        <end position="103"/>
    </location>
</feature>
<dbReference type="InterPro" id="IPR050886">
    <property type="entry name" value="RNA-binding_reg"/>
</dbReference>
<dbReference type="SMART" id="SM00360">
    <property type="entry name" value="RRM"/>
    <property type="match status" value="1"/>
</dbReference>
<feature type="non-terminal residue" evidence="4">
    <location>
        <position position="103"/>
    </location>
</feature>
<gene>
    <name evidence="4" type="primary">GRP1_3</name>
    <name evidence="4" type="ORF">g.137243</name>
</gene>
<dbReference type="InterPro" id="IPR035979">
    <property type="entry name" value="RBD_domain_sf"/>
</dbReference>
<name>A0A1D1YR57_9ARAE</name>
<dbReference type="SUPFAM" id="SSF54928">
    <property type="entry name" value="RNA-binding domain, RBD"/>
    <property type="match status" value="1"/>
</dbReference>
<dbReference type="InterPro" id="IPR000504">
    <property type="entry name" value="RRM_dom"/>
</dbReference>
<evidence type="ECO:0000256" key="1">
    <source>
        <dbReference type="ARBA" id="ARBA00022884"/>
    </source>
</evidence>
<dbReference type="InterPro" id="IPR012677">
    <property type="entry name" value="Nucleotide-bd_a/b_plait_sf"/>
</dbReference>
<accession>A0A1D1YR57</accession>
<dbReference type="PROSITE" id="PS50102">
    <property type="entry name" value="RRM"/>
    <property type="match status" value="1"/>
</dbReference>
<dbReference type="PANTHER" id="PTHR48024:SF56">
    <property type="entry name" value="HETEROGENEOUS NUCLEAR RIBONUCLEOPROTEIN A0"/>
    <property type="match status" value="1"/>
</dbReference>
<dbReference type="Pfam" id="PF00076">
    <property type="entry name" value="RRM_1"/>
    <property type="match status" value="1"/>
</dbReference>
<evidence type="ECO:0000313" key="4">
    <source>
        <dbReference type="EMBL" id="JAT57089.1"/>
    </source>
</evidence>
<proteinExistence type="predicted"/>
<organism evidence="4">
    <name type="scientific">Anthurium amnicola</name>
    <dbReference type="NCBI Taxonomy" id="1678845"/>
    <lineage>
        <taxon>Eukaryota</taxon>
        <taxon>Viridiplantae</taxon>
        <taxon>Streptophyta</taxon>
        <taxon>Embryophyta</taxon>
        <taxon>Tracheophyta</taxon>
        <taxon>Spermatophyta</taxon>
        <taxon>Magnoliopsida</taxon>
        <taxon>Liliopsida</taxon>
        <taxon>Araceae</taxon>
        <taxon>Pothoideae</taxon>
        <taxon>Potheae</taxon>
        <taxon>Anthurium</taxon>
    </lineage>
</organism>
<evidence type="ECO:0000256" key="2">
    <source>
        <dbReference type="PROSITE-ProRule" id="PRU00176"/>
    </source>
</evidence>
<keyword evidence="1 2" id="KW-0694">RNA-binding</keyword>
<evidence type="ECO:0000259" key="3">
    <source>
        <dbReference type="PROSITE" id="PS50102"/>
    </source>
</evidence>
<dbReference type="Gene3D" id="3.30.70.330">
    <property type="match status" value="1"/>
</dbReference>
<dbReference type="GO" id="GO:0003723">
    <property type="term" value="F:RNA binding"/>
    <property type="evidence" value="ECO:0007669"/>
    <property type="project" value="UniProtKB-UniRule"/>
</dbReference>
<sequence>LQVSINMQRTITTFTPLFSTSLRFQSTPIRFFCEEIKNKIFVAGLPWSVDDENLKSTFSKYGNCTAKVIIDRDTGRSRGFGFVTFEGAKEAEEAIQGMNNQQV</sequence>
<feature type="non-terminal residue" evidence="4">
    <location>
        <position position="1"/>
    </location>
</feature>